<dbReference type="Gene3D" id="2.50.20.10">
    <property type="entry name" value="Lipoprotein localisation LolA/LolB/LppX"/>
    <property type="match status" value="1"/>
</dbReference>
<dbReference type="InterPro" id="IPR033399">
    <property type="entry name" value="TP_0789-like"/>
</dbReference>
<dbReference type="KEGG" id="svo:SVI_3986"/>
<name>D4ZDP6_SHEVD</name>
<organism evidence="2 3">
    <name type="scientific">Shewanella violacea (strain JCM 10179 / CIP 106290 / LMG 19151 / DSS12)</name>
    <dbReference type="NCBI Taxonomy" id="637905"/>
    <lineage>
        <taxon>Bacteria</taxon>
        <taxon>Pseudomonadati</taxon>
        <taxon>Pseudomonadota</taxon>
        <taxon>Gammaproteobacteria</taxon>
        <taxon>Alteromonadales</taxon>
        <taxon>Shewanellaceae</taxon>
        <taxon>Shewanella</taxon>
    </lineage>
</organism>
<keyword evidence="3" id="KW-1185">Reference proteome</keyword>
<dbReference type="CDD" id="cd16329">
    <property type="entry name" value="LolA_like"/>
    <property type="match status" value="1"/>
</dbReference>
<reference evidence="3" key="1">
    <citation type="journal article" date="2010" name="Mol. Biosyst.">
        <title>Complete genome sequence and comparative analysis of Shewanella violacea, a psychrophilic and piezophilic bacterium from deep sea floor sediments.</title>
        <authorList>
            <person name="Aono E."/>
            <person name="Baba T."/>
            <person name="Ara T."/>
            <person name="Nishi T."/>
            <person name="Nakamichi T."/>
            <person name="Inamoto E."/>
            <person name="Toyonaga H."/>
            <person name="Hasegawa M."/>
            <person name="Takai Y."/>
            <person name="Okumura Y."/>
            <person name="Baba M."/>
            <person name="Tomita M."/>
            <person name="Kato C."/>
            <person name="Oshima T."/>
            <person name="Nakasone K."/>
            <person name="Mori H."/>
        </authorList>
    </citation>
    <scope>NUCLEOTIDE SEQUENCE [LARGE SCALE GENOMIC DNA]</scope>
    <source>
        <strain evidence="3">JCM 10179 / CIP 106290 / LMG 19151 / DSS12</strain>
    </source>
</reference>
<evidence type="ECO:0000313" key="2">
    <source>
        <dbReference type="EMBL" id="BAJ03957.1"/>
    </source>
</evidence>
<dbReference type="EMBL" id="AP011177">
    <property type="protein sequence ID" value="BAJ03957.1"/>
    <property type="molecule type" value="Genomic_DNA"/>
</dbReference>
<dbReference type="AlphaFoldDB" id="D4ZDP6"/>
<sequence length="262" mass="30304">MLSLSMSQASEQALTAMEIMVKVDARDEGDTSVADSAMVLIDKRGRKRTRQLKQYSKKYPVGTKYMAIFLTPADLKDTVYINYDWDTSERDDDSWLYLPALQKNKRIAADDRSGSFLGSDFSYADLSGFELAWYDYELLSESEVVNGHDCWLIEYRAKDKYRDKVTASTQDLKTQTWIRKDNFVQVKSKIWKVRAGRIKYYSASDIEKIDGVWTVKKMQMITVKNGKKEHASILKIHNVNYNSFLSDELFKSENMQRAALIN</sequence>
<feature type="domain" description="Uncharacterized protein TP-0789" evidence="1">
    <location>
        <begin position="63"/>
        <end position="257"/>
    </location>
</feature>
<dbReference type="eggNOG" id="COG2834">
    <property type="taxonomic scope" value="Bacteria"/>
</dbReference>
<evidence type="ECO:0000259" key="1">
    <source>
        <dbReference type="Pfam" id="PF17131"/>
    </source>
</evidence>
<accession>D4ZDP6</accession>
<dbReference type="STRING" id="637905.SVI_3986"/>
<dbReference type="Proteomes" id="UP000002350">
    <property type="component" value="Chromosome"/>
</dbReference>
<protein>
    <recommendedName>
        <fullName evidence="1">Uncharacterized protein TP-0789 domain-containing protein</fullName>
    </recommendedName>
</protein>
<evidence type="ECO:0000313" key="3">
    <source>
        <dbReference type="Proteomes" id="UP000002350"/>
    </source>
</evidence>
<gene>
    <name evidence="2" type="ordered locus">SVI_3986</name>
</gene>
<dbReference type="Pfam" id="PF17131">
    <property type="entry name" value="LolA_like"/>
    <property type="match status" value="1"/>
</dbReference>
<proteinExistence type="predicted"/>
<dbReference type="HOGENOM" id="CLU_074356_1_0_6"/>